<feature type="region of interest" description="Disordered" evidence="1">
    <location>
        <begin position="140"/>
        <end position="188"/>
    </location>
</feature>
<proteinExistence type="predicted"/>
<reference evidence="3 4" key="1">
    <citation type="journal article" date="2024" name="Nat. Commun.">
        <title>Phylogenomics reveals the evolutionary origins of lichenization in chlorophyte algae.</title>
        <authorList>
            <person name="Puginier C."/>
            <person name="Libourel C."/>
            <person name="Otte J."/>
            <person name="Skaloud P."/>
            <person name="Haon M."/>
            <person name="Grisel S."/>
            <person name="Petersen M."/>
            <person name="Berrin J.G."/>
            <person name="Delaux P.M."/>
            <person name="Dal Grande F."/>
            <person name="Keller J."/>
        </authorList>
    </citation>
    <scope>NUCLEOTIDE SEQUENCE [LARGE SCALE GENOMIC DNA]</scope>
    <source>
        <strain evidence="3 4">SAG 2036</strain>
    </source>
</reference>
<dbReference type="InterPro" id="IPR058669">
    <property type="entry name" value="TPR_IPO7/11-like"/>
</dbReference>
<dbReference type="InterPro" id="IPR036638">
    <property type="entry name" value="HLH_DNA-bd_sf"/>
</dbReference>
<dbReference type="InterPro" id="IPR011598">
    <property type="entry name" value="bHLH_dom"/>
</dbReference>
<dbReference type="GO" id="GO:0046983">
    <property type="term" value="F:protein dimerization activity"/>
    <property type="evidence" value="ECO:0007669"/>
    <property type="project" value="InterPro"/>
</dbReference>
<feature type="compositionally biased region" description="Basic and acidic residues" evidence="1">
    <location>
        <begin position="179"/>
        <end position="188"/>
    </location>
</feature>
<dbReference type="SUPFAM" id="SSF47459">
    <property type="entry name" value="HLH, helix-loop-helix DNA-binding domain"/>
    <property type="match status" value="1"/>
</dbReference>
<keyword evidence="4" id="KW-1185">Reference proteome</keyword>
<gene>
    <name evidence="3" type="ORF">WJX73_010398</name>
</gene>
<organism evidence="3 4">
    <name type="scientific">Symbiochloris irregularis</name>
    <dbReference type="NCBI Taxonomy" id="706552"/>
    <lineage>
        <taxon>Eukaryota</taxon>
        <taxon>Viridiplantae</taxon>
        <taxon>Chlorophyta</taxon>
        <taxon>core chlorophytes</taxon>
        <taxon>Trebouxiophyceae</taxon>
        <taxon>Trebouxiales</taxon>
        <taxon>Trebouxiaceae</taxon>
        <taxon>Symbiochloris</taxon>
    </lineage>
</organism>
<evidence type="ECO:0000256" key="1">
    <source>
        <dbReference type="SAM" id="MobiDB-lite"/>
    </source>
</evidence>
<name>A0AAW1NTT4_9CHLO</name>
<feature type="compositionally biased region" description="Low complexity" evidence="1">
    <location>
        <begin position="145"/>
        <end position="154"/>
    </location>
</feature>
<dbReference type="Gene3D" id="4.10.280.10">
    <property type="entry name" value="Helix-loop-helix DNA-binding domain"/>
    <property type="match status" value="1"/>
</dbReference>
<accession>A0AAW1NTT4</accession>
<sequence length="277" mass="31115">MAVFARLLLHNGNFLLEVFVQAGSLGPSGRQWPESFLQFLDQWLDRFDIIATDGQRKLSALALCVLLHLQLAPLLQRLELLVTHITSVWIEVEGGPNTAEDRPHFGYDFFNASRPEDHSSALLAAEEAECEIDRRRQLHAKDPMQQQQQQQQLQSTDSGSRGKARSSDKASSAYASRHQAAEQRRRSRINDRLDRLRACVPHQDRANTAAFLDEVIKYVQSLQQRVRELEAAVGVPSTIPEAKAHEAYPAPSTSAAETAFLRIERRSVETGKLAELV</sequence>
<dbReference type="Pfam" id="PF00010">
    <property type="entry name" value="HLH"/>
    <property type="match status" value="1"/>
</dbReference>
<evidence type="ECO:0000313" key="4">
    <source>
        <dbReference type="Proteomes" id="UP001465755"/>
    </source>
</evidence>
<dbReference type="GO" id="GO:0006351">
    <property type="term" value="P:DNA-templated transcription"/>
    <property type="evidence" value="ECO:0007669"/>
    <property type="project" value="InterPro"/>
</dbReference>
<dbReference type="GO" id="GO:0003700">
    <property type="term" value="F:DNA-binding transcription factor activity"/>
    <property type="evidence" value="ECO:0007669"/>
    <property type="project" value="InterPro"/>
</dbReference>
<dbReference type="PROSITE" id="PS50888">
    <property type="entry name" value="BHLH"/>
    <property type="match status" value="1"/>
</dbReference>
<feature type="domain" description="BHLH" evidence="2">
    <location>
        <begin position="173"/>
        <end position="222"/>
    </location>
</feature>
<dbReference type="EMBL" id="JALJOQ010000141">
    <property type="protein sequence ID" value="KAK9794327.1"/>
    <property type="molecule type" value="Genomic_DNA"/>
</dbReference>
<dbReference type="SMART" id="SM00353">
    <property type="entry name" value="HLH"/>
    <property type="match status" value="1"/>
</dbReference>
<dbReference type="Pfam" id="PF25758">
    <property type="entry name" value="TPR_IPO11"/>
    <property type="match status" value="1"/>
</dbReference>
<evidence type="ECO:0000259" key="2">
    <source>
        <dbReference type="PROSITE" id="PS50888"/>
    </source>
</evidence>
<dbReference type="PANTHER" id="PTHR46412">
    <property type="entry name" value="BES1-INTERACTING MYC-LIKE PROTEIN"/>
    <property type="match status" value="1"/>
</dbReference>
<protein>
    <recommendedName>
        <fullName evidence="2">BHLH domain-containing protein</fullName>
    </recommendedName>
</protein>
<dbReference type="Proteomes" id="UP001465755">
    <property type="component" value="Unassembled WGS sequence"/>
</dbReference>
<dbReference type="PANTHER" id="PTHR46412:SF3">
    <property type="entry name" value="TRANSCRIPTION FACTOR BIM1"/>
    <property type="match status" value="1"/>
</dbReference>
<dbReference type="AlphaFoldDB" id="A0AAW1NTT4"/>
<comment type="caution">
    <text evidence="3">The sequence shown here is derived from an EMBL/GenBank/DDBJ whole genome shotgun (WGS) entry which is preliminary data.</text>
</comment>
<dbReference type="InterPro" id="IPR044295">
    <property type="entry name" value="BIM1/2/3"/>
</dbReference>
<evidence type="ECO:0000313" key="3">
    <source>
        <dbReference type="EMBL" id="KAK9794327.1"/>
    </source>
</evidence>